<keyword evidence="11" id="KW-1185">Reference proteome</keyword>
<dbReference type="GO" id="GO:0046872">
    <property type="term" value="F:metal ion binding"/>
    <property type="evidence" value="ECO:0007669"/>
    <property type="project" value="UniProtKB-KW"/>
</dbReference>
<keyword evidence="4 6" id="KW-0862">Zinc</keyword>
<keyword evidence="3 6" id="KW-0378">Hydrolase</keyword>
<sequence length="346" mass="37386">MSTFRGYYYDGRSSAGRLVTLERDGTDLKIRGDGLDLRLPADSARLSPKVGGGRRSIRFANGALCELTTDAQLEQLLGVDGGRLHRLLYRWERSLPLATLALVLTLAVVVCFIRFAVPAIAKHVALAIPAASEAALGKESLAFLDKYLMKPSALPEERQRQAKAVFRDLQAKLPAAKQYRVELRSAPSVGANAFALPGGTIVVTDAMVELAVGKDQLIGVLAHEAAHERSRHALRQVLQSTGTGLLIAALTGDITSITSLAATLPTALIDAGYSREFENEADDAAVAFLKMASIPPQVYADTLARLQAEHDKKAGEKGSGRRWSLLELFSTHPETPERIKRILGEK</sequence>
<protein>
    <submittedName>
        <fullName evidence="10">M48 family metallopeptidase</fullName>
    </submittedName>
</protein>
<dbReference type="InterPro" id="IPR055518">
    <property type="entry name" value="DUF7092"/>
</dbReference>
<feature type="transmembrane region" description="Helical" evidence="7">
    <location>
        <begin position="95"/>
        <end position="117"/>
    </location>
</feature>
<evidence type="ECO:0000256" key="5">
    <source>
        <dbReference type="ARBA" id="ARBA00023049"/>
    </source>
</evidence>
<keyword evidence="7" id="KW-0812">Transmembrane</keyword>
<evidence type="ECO:0000313" key="10">
    <source>
        <dbReference type="EMBL" id="MBT0664355.1"/>
    </source>
</evidence>
<evidence type="ECO:0000256" key="2">
    <source>
        <dbReference type="ARBA" id="ARBA00022723"/>
    </source>
</evidence>
<dbReference type="GO" id="GO:0016020">
    <property type="term" value="C:membrane"/>
    <property type="evidence" value="ECO:0007669"/>
    <property type="project" value="TreeGrafter"/>
</dbReference>
<dbReference type="CDD" id="cd07332">
    <property type="entry name" value="M48C_Oma1_like"/>
    <property type="match status" value="1"/>
</dbReference>
<dbReference type="PANTHER" id="PTHR22726:SF1">
    <property type="entry name" value="METALLOENDOPEPTIDASE OMA1, MITOCHONDRIAL"/>
    <property type="match status" value="1"/>
</dbReference>
<dbReference type="GO" id="GO:0004222">
    <property type="term" value="F:metalloendopeptidase activity"/>
    <property type="evidence" value="ECO:0007669"/>
    <property type="project" value="InterPro"/>
</dbReference>
<dbReference type="Pfam" id="PF01435">
    <property type="entry name" value="Peptidase_M48"/>
    <property type="match status" value="1"/>
</dbReference>
<keyword evidence="7" id="KW-0472">Membrane</keyword>
<keyword evidence="1 6" id="KW-0645">Protease</keyword>
<dbReference type="Proteomes" id="UP000811899">
    <property type="component" value="Unassembled WGS sequence"/>
</dbReference>
<evidence type="ECO:0000259" key="9">
    <source>
        <dbReference type="Pfam" id="PF23368"/>
    </source>
</evidence>
<comment type="cofactor">
    <cofactor evidence="6">
        <name>Zn(2+)</name>
        <dbReference type="ChEBI" id="CHEBI:29105"/>
    </cofactor>
    <text evidence="6">Binds 1 zinc ion per subunit.</text>
</comment>
<keyword evidence="2" id="KW-0479">Metal-binding</keyword>
<feature type="domain" description="DUF7092" evidence="9">
    <location>
        <begin position="4"/>
        <end position="78"/>
    </location>
</feature>
<dbReference type="InterPro" id="IPR051156">
    <property type="entry name" value="Mito/Outer_Membr_Metalloprot"/>
</dbReference>
<evidence type="ECO:0000256" key="6">
    <source>
        <dbReference type="RuleBase" id="RU003983"/>
    </source>
</evidence>
<dbReference type="GO" id="GO:0051603">
    <property type="term" value="P:proteolysis involved in protein catabolic process"/>
    <property type="evidence" value="ECO:0007669"/>
    <property type="project" value="TreeGrafter"/>
</dbReference>
<organism evidence="10 11">
    <name type="scientific">Geoanaerobacter pelophilus</name>
    <dbReference type="NCBI Taxonomy" id="60036"/>
    <lineage>
        <taxon>Bacteria</taxon>
        <taxon>Pseudomonadati</taxon>
        <taxon>Thermodesulfobacteriota</taxon>
        <taxon>Desulfuromonadia</taxon>
        <taxon>Geobacterales</taxon>
        <taxon>Geobacteraceae</taxon>
        <taxon>Geoanaerobacter</taxon>
    </lineage>
</organism>
<dbReference type="RefSeq" id="WP_214171134.1">
    <property type="nucleotide sequence ID" value="NZ_JAHCVJ010000003.1"/>
</dbReference>
<feature type="domain" description="Peptidase M48" evidence="8">
    <location>
        <begin position="158"/>
        <end position="344"/>
    </location>
</feature>
<comment type="similarity">
    <text evidence="6">Belongs to the peptidase M48 family.</text>
</comment>
<dbReference type="EMBL" id="JAHCVJ010000003">
    <property type="protein sequence ID" value="MBT0664355.1"/>
    <property type="molecule type" value="Genomic_DNA"/>
</dbReference>
<gene>
    <name evidence="10" type="ORF">KI809_08580</name>
</gene>
<proteinExistence type="inferred from homology"/>
<comment type="caution">
    <text evidence="10">The sequence shown here is derived from an EMBL/GenBank/DDBJ whole genome shotgun (WGS) entry which is preliminary data.</text>
</comment>
<dbReference type="AlphaFoldDB" id="A0AAW4L494"/>
<dbReference type="Gene3D" id="3.30.2010.10">
    <property type="entry name" value="Metalloproteases ('zincins'), catalytic domain"/>
    <property type="match status" value="1"/>
</dbReference>
<dbReference type="InterPro" id="IPR001915">
    <property type="entry name" value="Peptidase_M48"/>
</dbReference>
<dbReference type="PANTHER" id="PTHR22726">
    <property type="entry name" value="METALLOENDOPEPTIDASE OMA1"/>
    <property type="match status" value="1"/>
</dbReference>
<evidence type="ECO:0000256" key="3">
    <source>
        <dbReference type="ARBA" id="ARBA00022801"/>
    </source>
</evidence>
<evidence type="ECO:0000313" key="11">
    <source>
        <dbReference type="Proteomes" id="UP000811899"/>
    </source>
</evidence>
<accession>A0AAW4L494</accession>
<keyword evidence="5 6" id="KW-0482">Metalloprotease</keyword>
<dbReference type="Pfam" id="PF23368">
    <property type="entry name" value="DUF7092"/>
    <property type="match status" value="1"/>
</dbReference>
<reference evidence="10 11" key="1">
    <citation type="submission" date="2021-05" db="EMBL/GenBank/DDBJ databases">
        <title>The draft genome of Geobacter pelophilus DSM 12255.</title>
        <authorList>
            <person name="Xu Z."/>
            <person name="Masuda Y."/>
            <person name="Itoh H."/>
            <person name="Senoo K."/>
        </authorList>
    </citation>
    <scope>NUCLEOTIDE SEQUENCE [LARGE SCALE GENOMIC DNA]</scope>
    <source>
        <strain evidence="10 11">DSM 12255</strain>
    </source>
</reference>
<evidence type="ECO:0000256" key="1">
    <source>
        <dbReference type="ARBA" id="ARBA00022670"/>
    </source>
</evidence>
<evidence type="ECO:0000256" key="7">
    <source>
        <dbReference type="SAM" id="Phobius"/>
    </source>
</evidence>
<evidence type="ECO:0000259" key="8">
    <source>
        <dbReference type="Pfam" id="PF01435"/>
    </source>
</evidence>
<keyword evidence="7" id="KW-1133">Transmembrane helix</keyword>
<evidence type="ECO:0000256" key="4">
    <source>
        <dbReference type="ARBA" id="ARBA00022833"/>
    </source>
</evidence>
<name>A0AAW4L494_9BACT</name>